<evidence type="ECO:0000313" key="2">
    <source>
        <dbReference type="EMBL" id="MCN9240419.1"/>
    </source>
</evidence>
<gene>
    <name evidence="2" type="ORF">NGF19_06360</name>
</gene>
<accession>A0ABT0ZB76</accession>
<keyword evidence="3" id="KW-1185">Reference proteome</keyword>
<proteinExistence type="predicted"/>
<name>A0ABT0ZB76_9ACTN</name>
<reference evidence="2 3" key="1">
    <citation type="submission" date="2022-05" db="EMBL/GenBank/DDBJ databases">
        <title>Streptomyces sp. nov. RY43-2 isolated from soil of a peat swamp forest.</title>
        <authorList>
            <person name="Kanchanasin P."/>
            <person name="Tanasupawat S."/>
            <person name="Phongsopitanun W."/>
        </authorList>
    </citation>
    <scope>NUCLEOTIDE SEQUENCE [LARGE SCALE GENOMIC DNA]</scope>
    <source>
        <strain evidence="2 3">RY43-2</strain>
    </source>
</reference>
<sequence length="138" mass="14646">MCTGLGLTVLAAIVPYTDRSTTHLMAHHIRDAYPTYTPTRIDSAVTTYLVLSSVIGALGVLTWLGTIWAVRAGKRWARPAATVAFVLGVSVGLAGLLTKDTSSETGLPPVLGWVGMAPCLAGLLVVVLLWRRPPPRRG</sequence>
<feature type="transmembrane region" description="Helical" evidence="1">
    <location>
        <begin position="76"/>
        <end position="98"/>
    </location>
</feature>
<dbReference type="EMBL" id="JAMWMR010000004">
    <property type="protein sequence ID" value="MCN9240419.1"/>
    <property type="molecule type" value="Genomic_DNA"/>
</dbReference>
<dbReference type="Proteomes" id="UP001523219">
    <property type="component" value="Unassembled WGS sequence"/>
</dbReference>
<feature type="transmembrane region" description="Helical" evidence="1">
    <location>
        <begin position="43"/>
        <end position="64"/>
    </location>
</feature>
<keyword evidence="1" id="KW-0472">Membrane</keyword>
<organism evidence="2 3">
    <name type="scientific">Streptomyces macrolidinus</name>
    <dbReference type="NCBI Taxonomy" id="2952607"/>
    <lineage>
        <taxon>Bacteria</taxon>
        <taxon>Bacillati</taxon>
        <taxon>Actinomycetota</taxon>
        <taxon>Actinomycetes</taxon>
        <taxon>Kitasatosporales</taxon>
        <taxon>Streptomycetaceae</taxon>
        <taxon>Streptomyces</taxon>
    </lineage>
</organism>
<evidence type="ECO:0008006" key="4">
    <source>
        <dbReference type="Google" id="ProtNLM"/>
    </source>
</evidence>
<evidence type="ECO:0000256" key="1">
    <source>
        <dbReference type="SAM" id="Phobius"/>
    </source>
</evidence>
<comment type="caution">
    <text evidence="2">The sequence shown here is derived from an EMBL/GenBank/DDBJ whole genome shotgun (WGS) entry which is preliminary data.</text>
</comment>
<evidence type="ECO:0000313" key="3">
    <source>
        <dbReference type="Proteomes" id="UP001523219"/>
    </source>
</evidence>
<dbReference type="RefSeq" id="WP_252422831.1">
    <property type="nucleotide sequence ID" value="NZ_JAMWMR010000004.1"/>
</dbReference>
<keyword evidence="1" id="KW-1133">Transmembrane helix</keyword>
<keyword evidence="1" id="KW-0812">Transmembrane</keyword>
<feature type="transmembrane region" description="Helical" evidence="1">
    <location>
        <begin position="110"/>
        <end position="130"/>
    </location>
</feature>
<protein>
    <recommendedName>
        <fullName evidence="4">DUF998 domain-containing protein</fullName>
    </recommendedName>
</protein>